<reference evidence="7 8" key="1">
    <citation type="submission" date="2016-03" db="EMBL/GenBank/DDBJ databases">
        <title>Shallow-sea hydrothermal system.</title>
        <authorList>
            <person name="Tang K."/>
        </authorList>
    </citation>
    <scope>NUCLEOTIDE SEQUENCE [LARGE SCALE GENOMIC DNA]</scope>
    <source>
        <strain evidence="7 8">JLT9</strain>
    </source>
</reference>
<evidence type="ECO:0000256" key="2">
    <source>
        <dbReference type="ARBA" id="ARBA00022692"/>
    </source>
</evidence>
<comment type="subcellular location">
    <subcellularLocation>
        <location evidence="5">Cell membrane</location>
        <topology evidence="5">Multi-pass membrane protein</topology>
    </subcellularLocation>
    <subcellularLocation>
        <location evidence="1">Membrane</location>
        <topology evidence="1">Multi-pass membrane protein</topology>
    </subcellularLocation>
</comment>
<accession>A0A1B1NDS6</accession>
<feature type="transmembrane region" description="Helical" evidence="6">
    <location>
        <begin position="126"/>
        <end position="148"/>
    </location>
</feature>
<keyword evidence="5" id="KW-0520">NAD</keyword>
<evidence type="ECO:0000256" key="1">
    <source>
        <dbReference type="ARBA" id="ARBA00004141"/>
    </source>
</evidence>
<dbReference type="AlphaFoldDB" id="A0A1B1NDS6"/>
<dbReference type="RefSeq" id="WP_237141329.1">
    <property type="nucleotide sequence ID" value="NZ_CP014989.1"/>
</dbReference>
<dbReference type="KEGG" id="serj:SGUI_2109"/>
<comment type="similarity">
    <text evidence="5">Belongs to the complex I subunit 1 family.</text>
</comment>
<protein>
    <submittedName>
        <fullName evidence="7">NADH-ubiquinone oxidoreductase chain H</fullName>
    </submittedName>
</protein>
<gene>
    <name evidence="7" type="ORF">SGUI_2109</name>
</gene>
<dbReference type="PANTHER" id="PTHR11432:SF3">
    <property type="entry name" value="NADH-UBIQUINONE OXIDOREDUCTASE CHAIN 1"/>
    <property type="match status" value="1"/>
</dbReference>
<feature type="transmembrane region" description="Helical" evidence="6">
    <location>
        <begin position="84"/>
        <end position="106"/>
    </location>
</feature>
<evidence type="ECO:0000256" key="4">
    <source>
        <dbReference type="ARBA" id="ARBA00023136"/>
    </source>
</evidence>
<evidence type="ECO:0000256" key="6">
    <source>
        <dbReference type="SAM" id="Phobius"/>
    </source>
</evidence>
<evidence type="ECO:0000313" key="8">
    <source>
        <dbReference type="Proteomes" id="UP000092482"/>
    </source>
</evidence>
<proteinExistence type="inferred from homology"/>
<feature type="transmembrane region" description="Helical" evidence="6">
    <location>
        <begin position="298"/>
        <end position="323"/>
    </location>
</feature>
<dbReference type="InterPro" id="IPR001694">
    <property type="entry name" value="NADH_UbQ_OxRdtase_su1/FPO"/>
</dbReference>
<dbReference type="GO" id="GO:0009060">
    <property type="term" value="P:aerobic respiration"/>
    <property type="evidence" value="ECO:0007669"/>
    <property type="project" value="TreeGrafter"/>
</dbReference>
<evidence type="ECO:0000313" key="7">
    <source>
        <dbReference type="EMBL" id="ANS79505.1"/>
    </source>
</evidence>
<feature type="transmembrane region" description="Helical" evidence="6">
    <location>
        <begin position="269"/>
        <end position="286"/>
    </location>
</feature>
<feature type="transmembrane region" description="Helical" evidence="6">
    <location>
        <begin position="190"/>
        <end position="211"/>
    </location>
</feature>
<keyword evidence="2 5" id="KW-0812">Transmembrane</keyword>
<organism evidence="7 8">
    <name type="scientific">Serinicoccus hydrothermalis</name>
    <dbReference type="NCBI Taxonomy" id="1758689"/>
    <lineage>
        <taxon>Bacteria</taxon>
        <taxon>Bacillati</taxon>
        <taxon>Actinomycetota</taxon>
        <taxon>Actinomycetes</taxon>
        <taxon>Micrococcales</taxon>
        <taxon>Ornithinimicrobiaceae</taxon>
        <taxon>Serinicoccus</taxon>
    </lineage>
</organism>
<feature type="transmembrane region" description="Helical" evidence="6">
    <location>
        <begin position="160"/>
        <end position="184"/>
    </location>
</feature>
<dbReference type="GO" id="GO:0005886">
    <property type="term" value="C:plasma membrane"/>
    <property type="evidence" value="ECO:0007669"/>
    <property type="project" value="UniProtKB-SubCell"/>
</dbReference>
<sequence length="325" mass="33372">MGEPLLTSLPAAAGPAVVTVAPAWAVAVVAVLGALALAAAALDGVLSARSASAGGAVGAAGRPLGEASRLLRQRRRTTVQADTLLWRTGGAGLLVAAALMLAVVPLGRWTVADLAVGVVWFNAMDVMVWALVWLVGWGANSAHALVGGYRFLAHGLGYELPLMFALVAPAIAAGSLNVGAVAAAQDGLWFAAWMPVAFLVYLLGVAGFSVWGPFAPALGTDVAGGVRAELSGVDRLVLETGRYALLAAGAAFAVPMFLGGGAGPLLPDWAWTLVKTLAVLALLVWARRRLPALRPDLFMEIGWLVLLPAALVQDLLVAVVTVWRS</sequence>
<dbReference type="PANTHER" id="PTHR11432">
    <property type="entry name" value="NADH DEHYDROGENASE SUBUNIT 1"/>
    <property type="match status" value="1"/>
</dbReference>
<dbReference type="Proteomes" id="UP000092482">
    <property type="component" value="Chromosome"/>
</dbReference>
<keyword evidence="4 6" id="KW-0472">Membrane</keyword>
<dbReference type="PATRIC" id="fig|1758689.4.peg.2197"/>
<keyword evidence="3 6" id="KW-1133">Transmembrane helix</keyword>
<name>A0A1B1NDS6_9MICO</name>
<dbReference type="STRING" id="1758689.SGUI_2109"/>
<evidence type="ECO:0000256" key="3">
    <source>
        <dbReference type="ARBA" id="ARBA00022989"/>
    </source>
</evidence>
<feature type="transmembrane region" description="Helical" evidence="6">
    <location>
        <begin position="243"/>
        <end position="263"/>
    </location>
</feature>
<dbReference type="EMBL" id="CP014989">
    <property type="protein sequence ID" value="ANS79505.1"/>
    <property type="molecule type" value="Genomic_DNA"/>
</dbReference>
<dbReference type="GO" id="GO:0003954">
    <property type="term" value="F:NADH dehydrogenase activity"/>
    <property type="evidence" value="ECO:0007669"/>
    <property type="project" value="TreeGrafter"/>
</dbReference>
<feature type="transmembrane region" description="Helical" evidence="6">
    <location>
        <begin position="20"/>
        <end position="42"/>
    </location>
</feature>
<keyword evidence="8" id="KW-1185">Reference proteome</keyword>
<keyword evidence="7" id="KW-0830">Ubiquinone</keyword>
<evidence type="ECO:0000256" key="5">
    <source>
        <dbReference type="RuleBase" id="RU000471"/>
    </source>
</evidence>
<dbReference type="Pfam" id="PF00146">
    <property type="entry name" value="NADHdh"/>
    <property type="match status" value="1"/>
</dbReference>